<feature type="domain" description="PTS EIIA type-1" evidence="11">
    <location>
        <begin position="16"/>
        <end position="120"/>
    </location>
</feature>
<keyword evidence="3 12" id="KW-0762">Sugar transport</keyword>
<dbReference type="SUPFAM" id="SSF51261">
    <property type="entry name" value="Duplicated hybrid motif"/>
    <property type="match status" value="1"/>
</dbReference>
<evidence type="ECO:0000256" key="5">
    <source>
        <dbReference type="ARBA" id="ARBA00022683"/>
    </source>
</evidence>
<evidence type="ECO:0000256" key="7">
    <source>
        <dbReference type="ARBA" id="ARBA00039163"/>
    </source>
</evidence>
<evidence type="ECO:0000256" key="6">
    <source>
        <dbReference type="ARBA" id="ARBA00022777"/>
    </source>
</evidence>
<gene>
    <name evidence="12" type="ORF">OPS25_09860</name>
</gene>
<evidence type="ECO:0000256" key="2">
    <source>
        <dbReference type="ARBA" id="ARBA00022448"/>
    </source>
</evidence>
<proteinExistence type="predicted"/>
<keyword evidence="6" id="KW-0418">Kinase</keyword>
<dbReference type="PANTHER" id="PTHR45008">
    <property type="entry name" value="PTS SYSTEM GLUCOSE-SPECIFIC EIIA COMPONENT"/>
    <property type="match status" value="1"/>
</dbReference>
<dbReference type="RefSeq" id="WP_265617533.1">
    <property type="nucleotide sequence ID" value="NZ_JAPFRD010000010.1"/>
</dbReference>
<dbReference type="InterPro" id="IPR050890">
    <property type="entry name" value="PTS_EIIA_component"/>
</dbReference>
<protein>
    <recommendedName>
        <fullName evidence="7">PTS system glucose-specific EIIA component</fullName>
    </recommendedName>
    <alternativeName>
        <fullName evidence="10">EIIA-Glc</fullName>
    </alternativeName>
    <alternativeName>
        <fullName evidence="9">EIII-Glc</fullName>
    </alternativeName>
    <alternativeName>
        <fullName evidence="8">Glucose-specific phosphotransferase enzyme IIA component</fullName>
    </alternativeName>
</protein>
<reference evidence="12" key="1">
    <citation type="submission" date="2022-11" db="EMBL/GenBank/DDBJ databases">
        <title>Alteromonas sp. nov., isolated from sea water of the Qingdao.</title>
        <authorList>
            <person name="Wang Q."/>
        </authorList>
    </citation>
    <scope>NUCLEOTIDE SEQUENCE</scope>
    <source>
        <strain evidence="12">ASW11-7</strain>
    </source>
</reference>
<evidence type="ECO:0000256" key="4">
    <source>
        <dbReference type="ARBA" id="ARBA00022679"/>
    </source>
</evidence>
<keyword evidence="4" id="KW-0808">Transferase</keyword>
<evidence type="ECO:0000256" key="1">
    <source>
        <dbReference type="ARBA" id="ARBA00004496"/>
    </source>
</evidence>
<accession>A0ABT3P7R9</accession>
<name>A0ABT3P7R9_9ALTE</name>
<dbReference type="Proteomes" id="UP001142810">
    <property type="component" value="Unassembled WGS sequence"/>
</dbReference>
<evidence type="ECO:0000259" key="11">
    <source>
        <dbReference type="PROSITE" id="PS51093"/>
    </source>
</evidence>
<keyword evidence="13" id="KW-1185">Reference proteome</keyword>
<keyword evidence="5" id="KW-0598">Phosphotransferase system</keyword>
<evidence type="ECO:0000256" key="9">
    <source>
        <dbReference type="ARBA" id="ARBA00042526"/>
    </source>
</evidence>
<dbReference type="Pfam" id="PF00358">
    <property type="entry name" value="PTS_EIIA_1"/>
    <property type="match status" value="1"/>
</dbReference>
<dbReference type="InterPro" id="IPR011055">
    <property type="entry name" value="Dup_hybrid_motif"/>
</dbReference>
<keyword evidence="2" id="KW-0813">Transport</keyword>
<dbReference type="EMBL" id="JAPFRD010000010">
    <property type="protein sequence ID" value="MCW8108797.1"/>
    <property type="molecule type" value="Genomic_DNA"/>
</dbReference>
<dbReference type="Gene3D" id="2.70.70.10">
    <property type="entry name" value="Glucose Permease (Domain IIA)"/>
    <property type="match status" value="1"/>
</dbReference>
<dbReference type="PROSITE" id="PS51093">
    <property type="entry name" value="PTS_EIIA_TYPE_1"/>
    <property type="match status" value="1"/>
</dbReference>
<dbReference type="PANTHER" id="PTHR45008:SF1">
    <property type="entry name" value="PTS SYSTEM GLUCOSE-SPECIFIC EIIA COMPONENT"/>
    <property type="match status" value="1"/>
</dbReference>
<organism evidence="12 13">
    <name type="scientific">Alteromonas aquimaris</name>
    <dbReference type="NCBI Taxonomy" id="2998417"/>
    <lineage>
        <taxon>Bacteria</taxon>
        <taxon>Pseudomonadati</taxon>
        <taxon>Pseudomonadota</taxon>
        <taxon>Gammaproteobacteria</taxon>
        <taxon>Alteromonadales</taxon>
        <taxon>Alteromonadaceae</taxon>
        <taxon>Alteromonas/Salinimonas group</taxon>
        <taxon>Alteromonas</taxon>
    </lineage>
</organism>
<sequence length="147" mass="15830">MSPATGSRVAKKKAADALFACGAMGDGSAIRVTGSTLYAPLDARIEAIPETGYEIMLRSAAGLKLWIRIGASTHHLMGEKCQRLVCVGDEVAAGSPLMNINPIWLKSKGIEPICMVTVRNTKSLRALVPANNMRLVALEDPLYDVYW</sequence>
<dbReference type="InterPro" id="IPR001127">
    <property type="entry name" value="PTS_EIIA_1_perm"/>
</dbReference>
<evidence type="ECO:0000256" key="8">
    <source>
        <dbReference type="ARBA" id="ARBA00042296"/>
    </source>
</evidence>
<evidence type="ECO:0000313" key="13">
    <source>
        <dbReference type="Proteomes" id="UP001142810"/>
    </source>
</evidence>
<evidence type="ECO:0000256" key="10">
    <source>
        <dbReference type="ARBA" id="ARBA00042873"/>
    </source>
</evidence>
<comment type="subcellular location">
    <subcellularLocation>
        <location evidence="1">Cytoplasm</location>
    </subcellularLocation>
</comment>
<comment type="caution">
    <text evidence="12">The sequence shown here is derived from an EMBL/GenBank/DDBJ whole genome shotgun (WGS) entry which is preliminary data.</text>
</comment>
<evidence type="ECO:0000256" key="3">
    <source>
        <dbReference type="ARBA" id="ARBA00022597"/>
    </source>
</evidence>
<evidence type="ECO:0000313" key="12">
    <source>
        <dbReference type="EMBL" id="MCW8108797.1"/>
    </source>
</evidence>